<accession>A0AAD8AMU9</accession>
<sequence>SLKSQLKIAFAEEFPEAEKDDGYKRVKKSTLPDIVNQNDIIKIVRKNKDIGFFYMIYAASRSSVFYTPYCLTIVPYEKVDKTNFLTISQNGVTQYYPEDMIFTPLDEWEREYDYYCKLIV</sequence>
<dbReference type="AlphaFoldDB" id="A0AAD8AMU9"/>
<feature type="non-terminal residue" evidence="1">
    <location>
        <position position="120"/>
    </location>
</feature>
<keyword evidence="2" id="KW-1185">Reference proteome</keyword>
<reference evidence="1" key="1">
    <citation type="journal article" date="2023" name="IScience">
        <title>Live-bearing cockroach genome reveals convergent evolutionary mechanisms linked to viviparity in insects and beyond.</title>
        <authorList>
            <person name="Fouks B."/>
            <person name="Harrison M.C."/>
            <person name="Mikhailova A.A."/>
            <person name="Marchal E."/>
            <person name="English S."/>
            <person name="Carruthers M."/>
            <person name="Jennings E.C."/>
            <person name="Chiamaka E.L."/>
            <person name="Frigard R.A."/>
            <person name="Pippel M."/>
            <person name="Attardo G.M."/>
            <person name="Benoit J.B."/>
            <person name="Bornberg-Bauer E."/>
            <person name="Tobe S.S."/>
        </authorList>
    </citation>
    <scope>NUCLEOTIDE SEQUENCE</scope>
    <source>
        <strain evidence="1">Stay&amp;Tobe</strain>
    </source>
</reference>
<proteinExistence type="predicted"/>
<reference evidence="1" key="2">
    <citation type="submission" date="2023-05" db="EMBL/GenBank/DDBJ databases">
        <authorList>
            <person name="Fouks B."/>
        </authorList>
    </citation>
    <scope>NUCLEOTIDE SEQUENCE</scope>
    <source>
        <strain evidence="1">Stay&amp;Tobe</strain>
        <tissue evidence="1">Testes</tissue>
    </source>
</reference>
<organism evidence="1 2">
    <name type="scientific">Diploptera punctata</name>
    <name type="common">Pacific beetle cockroach</name>
    <dbReference type="NCBI Taxonomy" id="6984"/>
    <lineage>
        <taxon>Eukaryota</taxon>
        <taxon>Metazoa</taxon>
        <taxon>Ecdysozoa</taxon>
        <taxon>Arthropoda</taxon>
        <taxon>Hexapoda</taxon>
        <taxon>Insecta</taxon>
        <taxon>Pterygota</taxon>
        <taxon>Neoptera</taxon>
        <taxon>Polyneoptera</taxon>
        <taxon>Dictyoptera</taxon>
        <taxon>Blattodea</taxon>
        <taxon>Blaberoidea</taxon>
        <taxon>Blaberidae</taxon>
        <taxon>Diplopterinae</taxon>
        <taxon>Diploptera</taxon>
    </lineage>
</organism>
<feature type="non-terminal residue" evidence="1">
    <location>
        <position position="1"/>
    </location>
</feature>
<dbReference type="Proteomes" id="UP001233999">
    <property type="component" value="Unassembled WGS sequence"/>
</dbReference>
<evidence type="ECO:0000313" key="1">
    <source>
        <dbReference type="EMBL" id="KAJ9600548.1"/>
    </source>
</evidence>
<evidence type="ECO:0000313" key="2">
    <source>
        <dbReference type="Proteomes" id="UP001233999"/>
    </source>
</evidence>
<protein>
    <submittedName>
        <fullName evidence="1">Uncharacterized protein</fullName>
    </submittedName>
</protein>
<name>A0AAD8AMU9_DIPPU</name>
<dbReference type="EMBL" id="JASPKZ010000345">
    <property type="protein sequence ID" value="KAJ9600548.1"/>
    <property type="molecule type" value="Genomic_DNA"/>
</dbReference>
<gene>
    <name evidence="1" type="ORF">L9F63_026314</name>
</gene>
<comment type="caution">
    <text evidence="1">The sequence shown here is derived from an EMBL/GenBank/DDBJ whole genome shotgun (WGS) entry which is preliminary data.</text>
</comment>